<accession>A0AAJ4XSR4</accession>
<proteinExistence type="predicted"/>
<gene>
    <name evidence="2" type="ORF">MEPE_06576</name>
</gene>
<name>A0AAJ4XSR4_9BASI</name>
<dbReference type="AlphaFoldDB" id="A0AAJ4XSR4"/>
<reference evidence="2" key="1">
    <citation type="submission" date="2023-10" db="EMBL/GenBank/DDBJ databases">
        <authorList>
            <person name="Guldener U."/>
        </authorList>
    </citation>
    <scope>NUCLEOTIDE SEQUENCE</scope>
    <source>
        <strain evidence="2">Mp4</strain>
    </source>
</reference>
<protein>
    <submittedName>
        <fullName evidence="2">Uncharacterized protein</fullName>
    </submittedName>
</protein>
<evidence type="ECO:0000313" key="3">
    <source>
        <dbReference type="Proteomes" id="UP001294444"/>
    </source>
</evidence>
<organism evidence="2 3">
    <name type="scientific">Melanopsichium pennsylvanicum</name>
    <dbReference type="NCBI Taxonomy" id="63383"/>
    <lineage>
        <taxon>Eukaryota</taxon>
        <taxon>Fungi</taxon>
        <taxon>Dikarya</taxon>
        <taxon>Basidiomycota</taxon>
        <taxon>Ustilaginomycotina</taxon>
        <taxon>Ustilaginomycetes</taxon>
        <taxon>Ustilaginales</taxon>
        <taxon>Ustilaginaceae</taxon>
        <taxon>Melanopsichium</taxon>
    </lineage>
</organism>
<evidence type="ECO:0000313" key="2">
    <source>
        <dbReference type="EMBL" id="SNX87865.1"/>
    </source>
</evidence>
<keyword evidence="3" id="KW-1185">Reference proteome</keyword>
<feature type="region of interest" description="Disordered" evidence="1">
    <location>
        <begin position="120"/>
        <end position="143"/>
    </location>
</feature>
<evidence type="ECO:0000256" key="1">
    <source>
        <dbReference type="SAM" id="MobiDB-lite"/>
    </source>
</evidence>
<dbReference type="Proteomes" id="UP001294444">
    <property type="component" value="Unassembled WGS sequence"/>
</dbReference>
<sequence>MTAIVFENHSCLEGSRSFPFHVQKSQPNDGSESVSLHPSSVKRRVKNALRSVVALGSGASPPHQRAPPLSQRLTSAKDCNRIGVSPKTKSCDQTLPLSVSKDLDGSICYWLRAIPLISNHKGGRETQPRKAPKHARSLLRQEQ</sequence>
<dbReference type="EMBL" id="OAPG01000021">
    <property type="protein sequence ID" value="SNX87865.1"/>
    <property type="molecule type" value="Genomic_DNA"/>
</dbReference>
<comment type="caution">
    <text evidence="2">The sequence shown here is derived from an EMBL/GenBank/DDBJ whole genome shotgun (WGS) entry which is preliminary data.</text>
</comment>